<proteinExistence type="predicted"/>
<feature type="region of interest" description="Disordered" evidence="1">
    <location>
        <begin position="290"/>
        <end position="325"/>
    </location>
</feature>
<comment type="caution">
    <text evidence="3">The sequence shown here is derived from an EMBL/GenBank/DDBJ whole genome shotgun (WGS) entry which is preliminary data.</text>
</comment>
<keyword evidence="2" id="KW-0812">Transmembrane</keyword>
<feature type="transmembrane region" description="Helical" evidence="2">
    <location>
        <begin position="135"/>
        <end position="156"/>
    </location>
</feature>
<evidence type="ECO:0000256" key="2">
    <source>
        <dbReference type="SAM" id="Phobius"/>
    </source>
</evidence>
<dbReference type="AlphaFoldDB" id="A0A4S4MMA3"/>
<protein>
    <recommendedName>
        <fullName evidence="5">G-protein coupled receptors family 1 profile domain-containing protein</fullName>
    </recommendedName>
</protein>
<evidence type="ECO:0008006" key="5">
    <source>
        <dbReference type="Google" id="ProtNLM"/>
    </source>
</evidence>
<sequence>MMLDKRVTAEQIGPNGSSFLAGWLFLQITANHVFLPILVTTFLFSKSAARHPAIINVCITWIVSGIMSSILFYVGRESGADPRQGICVAQASLTSGIAPMTTTALLILAIYISMSLTPFKEDPRIRRAGFMFNPALLMLPYLVFVLFASIGVGIALQHPDRVSREQRFFYCSLEWPAFRVAVTVISTLVCLTAVVMEVRVWRILSRNWRDIRESGGMVDVDVVVRTSVFTFYLFVSTLINLAANWSKSLQQSAAPDMISASIGMALFLTFVSHGAVLRTWAFWKRHPGTASSHPPSQSIPSNRTSSFLQMPTLSHSGQPDTSSSHTYLGSDTLIKQYYEGKVGPNTSGGVTIIRKPDEAFGGYVRDRDDSSDSEDHRRYSPQPRERLVTAVEYDHSRTRASSLRRYDLLF</sequence>
<feature type="transmembrane region" description="Helical" evidence="2">
    <location>
        <begin position="257"/>
        <end position="277"/>
    </location>
</feature>
<organism evidence="3 4">
    <name type="scientific">Antrodiella citrinella</name>
    <dbReference type="NCBI Taxonomy" id="2447956"/>
    <lineage>
        <taxon>Eukaryota</taxon>
        <taxon>Fungi</taxon>
        <taxon>Dikarya</taxon>
        <taxon>Basidiomycota</taxon>
        <taxon>Agaricomycotina</taxon>
        <taxon>Agaricomycetes</taxon>
        <taxon>Polyporales</taxon>
        <taxon>Steccherinaceae</taxon>
        <taxon>Antrodiella</taxon>
    </lineage>
</organism>
<feature type="transmembrane region" description="Helical" evidence="2">
    <location>
        <begin position="53"/>
        <end position="73"/>
    </location>
</feature>
<reference evidence="3 4" key="1">
    <citation type="submission" date="2019-02" db="EMBL/GenBank/DDBJ databases">
        <title>Genome sequencing of the rare red list fungi Antrodiella citrinella (Flaviporus citrinellus).</title>
        <authorList>
            <person name="Buettner E."/>
            <person name="Kellner H."/>
        </authorList>
    </citation>
    <scope>NUCLEOTIDE SEQUENCE [LARGE SCALE GENOMIC DNA]</scope>
    <source>
        <strain evidence="3 4">DSM 108506</strain>
    </source>
</reference>
<feature type="transmembrane region" description="Helical" evidence="2">
    <location>
        <begin position="222"/>
        <end position="245"/>
    </location>
</feature>
<dbReference type="EMBL" id="SGPM01000286">
    <property type="protein sequence ID" value="THH27034.1"/>
    <property type="molecule type" value="Genomic_DNA"/>
</dbReference>
<evidence type="ECO:0000256" key="1">
    <source>
        <dbReference type="SAM" id="MobiDB-lite"/>
    </source>
</evidence>
<keyword evidence="2" id="KW-0472">Membrane</keyword>
<name>A0A4S4MMA3_9APHY</name>
<dbReference type="Proteomes" id="UP000308730">
    <property type="component" value="Unassembled WGS sequence"/>
</dbReference>
<keyword evidence="2" id="KW-1133">Transmembrane helix</keyword>
<evidence type="ECO:0000313" key="3">
    <source>
        <dbReference type="EMBL" id="THH27034.1"/>
    </source>
</evidence>
<feature type="region of interest" description="Disordered" evidence="1">
    <location>
        <begin position="361"/>
        <end position="384"/>
    </location>
</feature>
<accession>A0A4S4MMA3</accession>
<keyword evidence="4" id="KW-1185">Reference proteome</keyword>
<evidence type="ECO:0000313" key="4">
    <source>
        <dbReference type="Proteomes" id="UP000308730"/>
    </source>
</evidence>
<dbReference type="OrthoDB" id="3232296at2759"/>
<feature type="transmembrane region" description="Helical" evidence="2">
    <location>
        <begin position="93"/>
        <end position="114"/>
    </location>
</feature>
<feature type="transmembrane region" description="Helical" evidence="2">
    <location>
        <begin position="20"/>
        <end position="44"/>
    </location>
</feature>
<feature type="transmembrane region" description="Helical" evidence="2">
    <location>
        <begin position="176"/>
        <end position="201"/>
    </location>
</feature>
<gene>
    <name evidence="3" type="ORF">EUX98_g7149</name>
</gene>